<dbReference type="Proteomes" id="UP000218505">
    <property type="component" value="Chromosome"/>
</dbReference>
<dbReference type="AlphaFoldDB" id="A0A290Z9I3"/>
<evidence type="ECO:0000313" key="2">
    <source>
        <dbReference type="Proteomes" id="UP000218505"/>
    </source>
</evidence>
<keyword evidence="2" id="KW-1185">Reference proteome</keyword>
<dbReference type="EMBL" id="CP023445">
    <property type="protein sequence ID" value="ATE55645.1"/>
    <property type="molecule type" value="Genomic_DNA"/>
</dbReference>
<proteinExistence type="predicted"/>
<dbReference type="KEGG" id="apre:CNX65_22090"/>
<sequence length="175" mass="18185">MLGVIGNWCADDLLELTGRVVVVADGAHGVALAVAAALCDSGAHVVVTFPPKDVDVDRARLVLTGRPGPATLVELPPHDADAWLELLEGVHERHDRLDACVHRATPAPLRPAAEGQAKVAAGRLVLLTGPGADPVEPLADLDLLVDVVPVPAHDPDDAPAAHDRVARAVALRCAR</sequence>
<name>A0A290Z9I3_9PSEU</name>
<organism evidence="1 2">
    <name type="scientific">Actinosynnema pretiosum</name>
    <dbReference type="NCBI Taxonomy" id="42197"/>
    <lineage>
        <taxon>Bacteria</taxon>
        <taxon>Bacillati</taxon>
        <taxon>Actinomycetota</taxon>
        <taxon>Actinomycetes</taxon>
        <taxon>Pseudonocardiales</taxon>
        <taxon>Pseudonocardiaceae</taxon>
        <taxon>Actinosynnema</taxon>
    </lineage>
</organism>
<dbReference type="SUPFAM" id="SSF51735">
    <property type="entry name" value="NAD(P)-binding Rossmann-fold domains"/>
    <property type="match status" value="1"/>
</dbReference>
<accession>A0A290Z9I3</accession>
<dbReference type="Gene3D" id="3.40.50.720">
    <property type="entry name" value="NAD(P)-binding Rossmann-like Domain"/>
    <property type="match status" value="1"/>
</dbReference>
<gene>
    <name evidence="1" type="ORF">CNX65_22090</name>
</gene>
<protein>
    <submittedName>
        <fullName evidence="1">Uncharacterized protein</fullName>
    </submittedName>
</protein>
<dbReference type="InterPro" id="IPR036291">
    <property type="entry name" value="NAD(P)-bd_dom_sf"/>
</dbReference>
<reference evidence="1" key="1">
    <citation type="submission" date="2017-09" db="EMBL/GenBank/DDBJ databases">
        <title>Complete Genome Sequence of ansamitocin-producing Bacterium Actinosynnema pretiosum X47.</title>
        <authorList>
            <person name="Cao G."/>
            <person name="Zong G."/>
            <person name="Zhong C."/>
            <person name="Fu J."/>
        </authorList>
    </citation>
    <scope>NUCLEOTIDE SEQUENCE [LARGE SCALE GENOMIC DNA]</scope>
    <source>
        <strain evidence="1">X47</strain>
    </source>
</reference>
<evidence type="ECO:0000313" key="1">
    <source>
        <dbReference type="EMBL" id="ATE55645.1"/>
    </source>
</evidence>